<keyword evidence="1" id="KW-1133">Transmembrane helix</keyword>
<evidence type="ECO:0000313" key="3">
    <source>
        <dbReference type="Proteomes" id="UP000002949"/>
    </source>
</evidence>
<keyword evidence="3" id="KW-1185">Reference proteome</keyword>
<evidence type="ECO:0008006" key="4">
    <source>
        <dbReference type="Google" id="ProtNLM"/>
    </source>
</evidence>
<gene>
    <name evidence="2" type="ORF">MEA186_16862</name>
</gene>
<evidence type="ECO:0000313" key="2">
    <source>
        <dbReference type="EMBL" id="EHH10887.1"/>
    </source>
</evidence>
<evidence type="ECO:0000256" key="1">
    <source>
        <dbReference type="SAM" id="Phobius"/>
    </source>
</evidence>
<dbReference type="eggNOG" id="ENOG502ZXUY">
    <property type="taxonomic scope" value="Bacteria"/>
</dbReference>
<dbReference type="Proteomes" id="UP000002949">
    <property type="component" value="Unassembled WGS sequence"/>
</dbReference>
<dbReference type="AlphaFoldDB" id="G6YBP6"/>
<dbReference type="RefSeq" id="WP_006202898.1">
    <property type="nucleotide sequence ID" value="NZ_AGSN01000119.1"/>
</dbReference>
<proteinExistence type="predicted"/>
<accession>G6YBP6</accession>
<name>G6YBP6_9HYPH</name>
<keyword evidence="1" id="KW-0812">Transmembrane</keyword>
<sequence>MSNVDAAGVRPTIKHWPVFWLLYAIGVVIIGLLTTNFWYGAGYMGIPALVGYFATRKASTFKGLLPGYVLFVGFMAILVYQQFQSGIRDGEAGIYKGCIGNKQAASSLSDDQLKGYCACMSKNLAPAGEWKAIETFAKFNAEPMRVQDYPDMMELISRTAQECAAALSK</sequence>
<feature type="transmembrane region" description="Helical" evidence="1">
    <location>
        <begin position="61"/>
        <end position="80"/>
    </location>
</feature>
<dbReference type="EMBL" id="AGSN01000119">
    <property type="protein sequence ID" value="EHH10887.1"/>
    <property type="molecule type" value="Genomic_DNA"/>
</dbReference>
<dbReference type="KEGG" id="mamo:A6B35_07275"/>
<organism evidence="2 3">
    <name type="scientific">Mesorhizobium amorphae CCNWGS0123</name>
    <dbReference type="NCBI Taxonomy" id="1082933"/>
    <lineage>
        <taxon>Bacteria</taxon>
        <taxon>Pseudomonadati</taxon>
        <taxon>Pseudomonadota</taxon>
        <taxon>Alphaproteobacteria</taxon>
        <taxon>Hyphomicrobiales</taxon>
        <taxon>Phyllobacteriaceae</taxon>
        <taxon>Mesorhizobium</taxon>
    </lineage>
</organism>
<reference evidence="2 3" key="1">
    <citation type="journal article" date="2012" name="J. Bacteriol.">
        <title>Draft Genome Sequence of Plant Growth-Promoting Rhizobium Mesorhizobium amorphae, Isolated from Zinc-Lead Mine Tailings.</title>
        <authorList>
            <person name="Hao X."/>
            <person name="Lin Y."/>
            <person name="Johnstone L."/>
            <person name="Baltrus D.A."/>
            <person name="Miller S.J."/>
            <person name="Wei G."/>
            <person name="Rensing C."/>
        </authorList>
    </citation>
    <scope>NUCLEOTIDE SEQUENCE [LARGE SCALE GENOMIC DNA]</scope>
    <source>
        <strain evidence="2 3">CCNWGS0123</strain>
    </source>
</reference>
<keyword evidence="1" id="KW-0472">Membrane</keyword>
<feature type="transmembrane region" description="Helical" evidence="1">
    <location>
        <begin position="20"/>
        <end position="41"/>
    </location>
</feature>
<protein>
    <recommendedName>
        <fullName evidence="4">Transmembrane protein</fullName>
    </recommendedName>
</protein>